<organism evidence="7 8">
    <name type="scientific">Clavelina lepadiformis</name>
    <name type="common">Light-bulb sea squirt</name>
    <name type="synonym">Ascidia lepadiformis</name>
    <dbReference type="NCBI Taxonomy" id="159417"/>
    <lineage>
        <taxon>Eukaryota</taxon>
        <taxon>Metazoa</taxon>
        <taxon>Chordata</taxon>
        <taxon>Tunicata</taxon>
        <taxon>Ascidiacea</taxon>
        <taxon>Aplousobranchia</taxon>
        <taxon>Clavelinidae</taxon>
        <taxon>Clavelina</taxon>
    </lineage>
</organism>
<dbReference type="PANTHER" id="PTHR21426:SF12">
    <property type="entry name" value="EXOCYST COMPLEX COMPONENT 8"/>
    <property type="match status" value="1"/>
</dbReference>
<keyword evidence="8" id="KW-1185">Reference proteome</keyword>
<name>A0ABP0F050_CLALP</name>
<keyword evidence="4" id="KW-0653">Protein transport</keyword>
<dbReference type="Pfam" id="PF25345">
    <property type="entry name" value="PH_EXO84"/>
    <property type="match status" value="1"/>
</dbReference>
<feature type="compositionally biased region" description="Basic and acidic residues" evidence="5">
    <location>
        <begin position="113"/>
        <end position="132"/>
    </location>
</feature>
<accession>A0ABP0F050</accession>
<evidence type="ECO:0000313" key="8">
    <source>
        <dbReference type="Proteomes" id="UP001642483"/>
    </source>
</evidence>
<keyword evidence="2" id="KW-0813">Transport</keyword>
<protein>
    <recommendedName>
        <fullName evidence="6">Exocyst component Exo84 C-terminal domain-containing protein</fullName>
    </recommendedName>
</protein>
<proteinExistence type="inferred from homology"/>
<dbReference type="PANTHER" id="PTHR21426">
    <property type="entry name" value="EXOCYST COMPLEX COMPONENT 8"/>
    <property type="match status" value="1"/>
</dbReference>
<keyword evidence="3" id="KW-0268">Exocytosis</keyword>
<dbReference type="EMBL" id="CAWYQH010000001">
    <property type="protein sequence ID" value="CAK8671790.1"/>
    <property type="molecule type" value="Genomic_DNA"/>
</dbReference>
<evidence type="ECO:0000256" key="3">
    <source>
        <dbReference type="ARBA" id="ARBA00022483"/>
    </source>
</evidence>
<reference evidence="7 8" key="1">
    <citation type="submission" date="2024-02" db="EMBL/GenBank/DDBJ databases">
        <authorList>
            <person name="Daric V."/>
            <person name="Darras S."/>
        </authorList>
    </citation>
    <scope>NUCLEOTIDE SEQUENCE [LARGE SCALE GENOMIC DNA]</scope>
</reference>
<dbReference type="SUPFAM" id="SSF50729">
    <property type="entry name" value="PH domain-like"/>
    <property type="match status" value="1"/>
</dbReference>
<dbReference type="InterPro" id="IPR042561">
    <property type="entry name" value="Exo84_C_1"/>
</dbReference>
<evidence type="ECO:0000256" key="5">
    <source>
        <dbReference type="SAM" id="MobiDB-lite"/>
    </source>
</evidence>
<dbReference type="InterPro" id="IPR033961">
    <property type="entry name" value="Exo84"/>
</dbReference>
<dbReference type="CDD" id="cd01226">
    <property type="entry name" value="PH_RalBD_exo84"/>
    <property type="match status" value="1"/>
</dbReference>
<dbReference type="InterPro" id="IPR032403">
    <property type="entry name" value="Exo84_C"/>
</dbReference>
<dbReference type="InterPro" id="IPR011993">
    <property type="entry name" value="PH-like_dom_sf"/>
</dbReference>
<evidence type="ECO:0000313" key="7">
    <source>
        <dbReference type="EMBL" id="CAK8671790.1"/>
    </source>
</evidence>
<dbReference type="InterPro" id="IPR042560">
    <property type="entry name" value="Exo84_C_2"/>
</dbReference>
<dbReference type="Gene3D" id="1.20.58.1210">
    <property type="entry name" value="Exo84p, N-terminal helical domain"/>
    <property type="match status" value="1"/>
</dbReference>
<evidence type="ECO:0000256" key="2">
    <source>
        <dbReference type="ARBA" id="ARBA00022448"/>
    </source>
</evidence>
<dbReference type="Pfam" id="PF08700">
    <property type="entry name" value="VPS51_Exo84_N"/>
    <property type="match status" value="1"/>
</dbReference>
<feature type="region of interest" description="Disordered" evidence="5">
    <location>
        <begin position="112"/>
        <end position="132"/>
    </location>
</feature>
<evidence type="ECO:0000256" key="1">
    <source>
        <dbReference type="ARBA" id="ARBA00007210"/>
    </source>
</evidence>
<dbReference type="Proteomes" id="UP001642483">
    <property type="component" value="Unassembled WGS sequence"/>
</dbReference>
<evidence type="ECO:0000256" key="4">
    <source>
        <dbReference type="ARBA" id="ARBA00022927"/>
    </source>
</evidence>
<dbReference type="Gene3D" id="2.30.29.30">
    <property type="entry name" value="Pleckstrin-homology domain (PH domain)/Phosphotyrosine-binding domain (PTB)"/>
    <property type="match status" value="1"/>
</dbReference>
<dbReference type="InterPro" id="IPR016159">
    <property type="entry name" value="Cullin_repeat-like_dom_sf"/>
</dbReference>
<feature type="domain" description="Exocyst component Exo84 C-terminal" evidence="6">
    <location>
        <begin position="325"/>
        <end position="529"/>
    </location>
</feature>
<evidence type="ECO:0000259" key="6">
    <source>
        <dbReference type="Pfam" id="PF16528"/>
    </source>
</evidence>
<dbReference type="SUPFAM" id="SSF74788">
    <property type="entry name" value="Cullin repeat-like"/>
    <property type="match status" value="1"/>
</dbReference>
<comment type="similarity">
    <text evidence="1">Belongs to the EXO84 family.</text>
</comment>
<comment type="caution">
    <text evidence="7">The sequence shown here is derived from an EMBL/GenBank/DDBJ whole genome shotgun (WGS) entry which is preliminary data.</text>
</comment>
<gene>
    <name evidence="7" type="ORF">CVLEPA_LOCUS827</name>
</gene>
<dbReference type="Gene3D" id="1.20.58.1220">
    <property type="entry name" value="Exo84p, C-terminal helical domain"/>
    <property type="match status" value="1"/>
</dbReference>
<sequence length="708" mass="80235">MAMTDRSKALPKMSTSLAKTLGHRNFDPEKFANSISAQSDGDKDLQENRQRIQALGDETAQILKKQVYHNYQQFIDTAKEISFLEGEMFQLNHILTEQKHLMEQMTSMFASKGSDDLAKDDGAKQQADKEQEQRKVMSALHSKLDGCANILEVPERFLVHDGDVVELDTDSFSPMGKIHLFLFNDCVMVTTWVPARRGSTVAGKYKFQVLWEFDTVAVVNARDVGQKKVPAKTVKNAFKVLMFPDARMFQCENAKEKREWLEIMDATKRDFLNQKDKKADPPTLPVPISPLNAYNPFAELEVPSSPDHAVADNSSTQDERLHVDWLQEMPEDLDVYIAQRNFEQAVDLIGKTKTFLADIPDSPAKSEVETKLINRCDQLVEVLSRELRTSPDRSLRGGPRVVRRPVLLLIKLQEISKACDLFLTNRSSAMAYAVRQLRTEGSLSLYISKLCKVFFSNLEETAREFRQAFDKLQGCYSSFVVWSCQEISGFVDIFSQQVFGRNAEITEVAECVQNAQAHCSKLHGLGLDLNFQLNNLLMPSILSVLTGHKQKIIDATKLRNSEEVWKPSNMVTPQATEKLIDDMFRLGVKDFENYCYDGCYVRLTGSTIAFTRAIVSHVDSAVKMLLPEIEIHILAGIVDIMRSYTEFTAGSIRSESGRQEKAKLIRENAAFVADSLMPLVEAKIQKKIHQSPRQFSRLRKEFIKEISS</sequence>
<dbReference type="Pfam" id="PF16528">
    <property type="entry name" value="Exo84_C"/>
    <property type="match status" value="1"/>
</dbReference>